<comment type="caution">
    <text evidence="1">The sequence shown here is derived from an EMBL/GenBank/DDBJ whole genome shotgun (WGS) entry which is preliminary data.</text>
</comment>
<protein>
    <submittedName>
        <fullName evidence="1">25338_t:CDS:1</fullName>
    </submittedName>
</protein>
<sequence length="41" mass="4840">NGWIEKVISISLEEAYFNFELSREDHDFDGFVHSFSPAHIR</sequence>
<feature type="non-terminal residue" evidence="1">
    <location>
        <position position="1"/>
    </location>
</feature>
<organism evidence="1 2">
    <name type="scientific">Gigaspora margarita</name>
    <dbReference type="NCBI Taxonomy" id="4874"/>
    <lineage>
        <taxon>Eukaryota</taxon>
        <taxon>Fungi</taxon>
        <taxon>Fungi incertae sedis</taxon>
        <taxon>Mucoromycota</taxon>
        <taxon>Glomeromycotina</taxon>
        <taxon>Glomeromycetes</taxon>
        <taxon>Diversisporales</taxon>
        <taxon>Gigasporaceae</taxon>
        <taxon>Gigaspora</taxon>
    </lineage>
</organism>
<dbReference type="EMBL" id="CAJVQB010050570">
    <property type="protein sequence ID" value="CAG8834979.1"/>
    <property type="molecule type" value="Genomic_DNA"/>
</dbReference>
<dbReference type="Proteomes" id="UP000789901">
    <property type="component" value="Unassembled WGS sequence"/>
</dbReference>
<gene>
    <name evidence="1" type="ORF">GMARGA_LOCUS32337</name>
</gene>
<keyword evidence="2" id="KW-1185">Reference proteome</keyword>
<feature type="non-terminal residue" evidence="1">
    <location>
        <position position="41"/>
    </location>
</feature>
<evidence type="ECO:0000313" key="1">
    <source>
        <dbReference type="EMBL" id="CAG8834979.1"/>
    </source>
</evidence>
<proteinExistence type="predicted"/>
<name>A0ABN7WLQ2_GIGMA</name>
<accession>A0ABN7WLQ2</accession>
<evidence type="ECO:0000313" key="2">
    <source>
        <dbReference type="Proteomes" id="UP000789901"/>
    </source>
</evidence>
<reference evidence="1 2" key="1">
    <citation type="submission" date="2021-06" db="EMBL/GenBank/DDBJ databases">
        <authorList>
            <person name="Kallberg Y."/>
            <person name="Tangrot J."/>
            <person name="Rosling A."/>
        </authorList>
    </citation>
    <scope>NUCLEOTIDE SEQUENCE [LARGE SCALE GENOMIC DNA]</scope>
    <source>
        <strain evidence="1 2">120-4 pot B 10/14</strain>
    </source>
</reference>